<sequence>MANENYGQGWKGVLSVWDNTASAYKPLACLTSTSHSMSGNTQEKVNMCTQGKTITKLQSITETVDFEGQVIDTTALGGGDVRASLADIKAIMRTQATTGQPNDFRLERDFDGFLYFPGQFLSISDSYSAAEDATFSGQLGIQGDVVEVDPHAAG</sequence>
<dbReference type="EMBL" id="JACAGK010000045">
    <property type="protein sequence ID" value="MDM1049414.1"/>
    <property type="molecule type" value="Genomic_DNA"/>
</dbReference>
<gene>
    <name evidence="1" type="ORF">HX018_14315</name>
</gene>
<accession>A0ABT7NQG2</accession>
<reference evidence="1" key="1">
    <citation type="submission" date="2020-06" db="EMBL/GenBank/DDBJ databases">
        <authorList>
            <person name="Dong N."/>
        </authorList>
    </citation>
    <scope>NUCLEOTIDE SEQUENCE</scope>
    <source>
        <strain evidence="1">R1692</strain>
    </source>
</reference>
<comment type="caution">
    <text evidence="1">The sequence shown here is derived from an EMBL/GenBank/DDBJ whole genome shotgun (WGS) entry which is preliminary data.</text>
</comment>
<keyword evidence="2" id="KW-1185">Reference proteome</keyword>
<protein>
    <submittedName>
        <fullName evidence="1">Uncharacterized protein</fullName>
    </submittedName>
</protein>
<evidence type="ECO:0000313" key="2">
    <source>
        <dbReference type="Proteomes" id="UP001170954"/>
    </source>
</evidence>
<reference evidence="1" key="2">
    <citation type="journal article" date="2022" name="Sci. Total Environ.">
        <title>Prevalence, transmission, and molecular epidemiology of tet(X)-positive bacteria among humans, animals, and environmental niches in China: An epidemiological, and genomic-based study.</title>
        <authorList>
            <person name="Dong N."/>
            <person name="Zeng Y."/>
            <person name="Cai C."/>
            <person name="Sun C."/>
            <person name="Lu J."/>
            <person name="Liu C."/>
            <person name="Zhou H."/>
            <person name="Sun Q."/>
            <person name="Shu L."/>
            <person name="Wang H."/>
            <person name="Wang Y."/>
            <person name="Wang S."/>
            <person name="Wu C."/>
            <person name="Chan E.W."/>
            <person name="Chen G."/>
            <person name="Shen Z."/>
            <person name="Chen S."/>
            <person name="Zhang R."/>
        </authorList>
    </citation>
    <scope>NUCLEOTIDE SEQUENCE</scope>
    <source>
        <strain evidence="1">R1692</strain>
    </source>
</reference>
<dbReference type="Proteomes" id="UP001170954">
    <property type="component" value="Unassembled WGS sequence"/>
</dbReference>
<dbReference type="RefSeq" id="WP_286651847.1">
    <property type="nucleotide sequence ID" value="NZ_JACAGK010000045.1"/>
</dbReference>
<name>A0ABT7NQG2_9SPHI</name>
<proteinExistence type="predicted"/>
<evidence type="ECO:0000313" key="1">
    <source>
        <dbReference type="EMBL" id="MDM1049414.1"/>
    </source>
</evidence>
<organism evidence="1 2">
    <name type="scientific">Sphingobacterium hotanense</name>
    <dbReference type="NCBI Taxonomy" id="649196"/>
    <lineage>
        <taxon>Bacteria</taxon>
        <taxon>Pseudomonadati</taxon>
        <taxon>Bacteroidota</taxon>
        <taxon>Sphingobacteriia</taxon>
        <taxon>Sphingobacteriales</taxon>
        <taxon>Sphingobacteriaceae</taxon>
        <taxon>Sphingobacterium</taxon>
    </lineage>
</organism>